<name>H0ELQ8_GLAL7</name>
<evidence type="ECO:0000313" key="2">
    <source>
        <dbReference type="Proteomes" id="UP000005446"/>
    </source>
</evidence>
<proteinExistence type="predicted"/>
<dbReference type="EMBL" id="AGUE01000080">
    <property type="protein sequence ID" value="EHL00445.1"/>
    <property type="molecule type" value="Genomic_DNA"/>
</dbReference>
<organism evidence="1 2">
    <name type="scientific">Glarea lozoyensis (strain ATCC 74030 / MF5533)</name>
    <dbReference type="NCBI Taxonomy" id="1104152"/>
    <lineage>
        <taxon>Eukaryota</taxon>
        <taxon>Fungi</taxon>
        <taxon>Dikarya</taxon>
        <taxon>Ascomycota</taxon>
        <taxon>Pezizomycotina</taxon>
        <taxon>Leotiomycetes</taxon>
        <taxon>Helotiales</taxon>
        <taxon>Helotiaceae</taxon>
        <taxon>Glarea</taxon>
    </lineage>
</organism>
<comment type="caution">
    <text evidence="1">The sequence shown here is derived from an EMBL/GenBank/DDBJ whole genome shotgun (WGS) entry which is preliminary data.</text>
</comment>
<evidence type="ECO:0000313" key="1">
    <source>
        <dbReference type="EMBL" id="EHL00445.1"/>
    </source>
</evidence>
<reference evidence="1 2" key="1">
    <citation type="journal article" date="2012" name="Eukaryot. Cell">
        <title>Genome sequence of the fungus Glarea lozoyensis: the first genome sequence of a species from the Helotiaceae family.</title>
        <authorList>
            <person name="Youssar L."/>
            <person name="Gruening B.A."/>
            <person name="Erxleben A."/>
            <person name="Guenther S."/>
            <person name="Huettel W."/>
        </authorList>
    </citation>
    <scope>NUCLEOTIDE SEQUENCE [LARGE SCALE GENOMIC DNA]</scope>
    <source>
        <strain evidence="2">ATCC 74030 / MF5533</strain>
    </source>
</reference>
<accession>H0ELQ8</accession>
<dbReference type="InParanoid" id="H0ELQ8"/>
<dbReference type="Proteomes" id="UP000005446">
    <property type="component" value="Unassembled WGS sequence"/>
</dbReference>
<keyword evidence="2" id="KW-1185">Reference proteome</keyword>
<protein>
    <submittedName>
        <fullName evidence="1">Uncharacterized protein</fullName>
    </submittedName>
</protein>
<dbReference type="AlphaFoldDB" id="H0ELQ8"/>
<gene>
    <name evidence="1" type="ORF">M7I_3527</name>
</gene>
<dbReference type="HOGENOM" id="CLU_3224687_0_0_1"/>
<sequence>MANRRFIFVDARRRWCHTPHATIREAISCPKVGERTNGCIVRSR</sequence>